<dbReference type="OrthoDB" id="2657661at2759"/>
<dbReference type="KEGG" id="lbc:LACBIDRAFT_297649"/>
<protein>
    <submittedName>
        <fullName evidence="2">Predicted protein</fullName>
    </submittedName>
</protein>
<keyword evidence="1" id="KW-1133">Transmembrane helix</keyword>
<reference evidence="2 3" key="1">
    <citation type="journal article" date="2008" name="Nature">
        <title>The genome of Laccaria bicolor provides insights into mycorrhizal symbiosis.</title>
        <authorList>
            <person name="Martin F."/>
            <person name="Aerts A."/>
            <person name="Ahren D."/>
            <person name="Brun A."/>
            <person name="Danchin E.G.J."/>
            <person name="Duchaussoy F."/>
            <person name="Gibon J."/>
            <person name="Kohler A."/>
            <person name="Lindquist E."/>
            <person name="Pereda V."/>
            <person name="Salamov A."/>
            <person name="Shapiro H.J."/>
            <person name="Wuyts J."/>
            <person name="Blaudez D."/>
            <person name="Buee M."/>
            <person name="Brokstein P."/>
            <person name="Canbaeck B."/>
            <person name="Cohen D."/>
            <person name="Courty P.E."/>
            <person name="Coutinho P.M."/>
            <person name="Delaruelle C."/>
            <person name="Detter J.C."/>
            <person name="Deveau A."/>
            <person name="DiFazio S."/>
            <person name="Duplessis S."/>
            <person name="Fraissinet-Tachet L."/>
            <person name="Lucic E."/>
            <person name="Frey-Klett P."/>
            <person name="Fourrey C."/>
            <person name="Feussner I."/>
            <person name="Gay G."/>
            <person name="Grimwood J."/>
            <person name="Hoegger P.J."/>
            <person name="Jain P."/>
            <person name="Kilaru S."/>
            <person name="Labbe J."/>
            <person name="Lin Y.C."/>
            <person name="Legue V."/>
            <person name="Le Tacon F."/>
            <person name="Marmeisse R."/>
            <person name="Melayah D."/>
            <person name="Montanini B."/>
            <person name="Muratet M."/>
            <person name="Nehls U."/>
            <person name="Niculita-Hirzel H."/>
            <person name="Oudot-Le Secq M.P."/>
            <person name="Peter M."/>
            <person name="Quesneville H."/>
            <person name="Rajashekar B."/>
            <person name="Reich M."/>
            <person name="Rouhier N."/>
            <person name="Schmutz J."/>
            <person name="Yin T."/>
            <person name="Chalot M."/>
            <person name="Henrissat B."/>
            <person name="Kuees U."/>
            <person name="Lucas S."/>
            <person name="Van de Peer Y."/>
            <person name="Podila G.K."/>
            <person name="Polle A."/>
            <person name="Pukkila P.J."/>
            <person name="Richardson P.M."/>
            <person name="Rouze P."/>
            <person name="Sanders I.R."/>
            <person name="Stajich J.E."/>
            <person name="Tunlid A."/>
            <person name="Tuskan G."/>
            <person name="Grigoriev I.V."/>
        </authorList>
    </citation>
    <scope>NUCLEOTIDE SEQUENCE [LARGE SCALE GENOMIC DNA]</scope>
    <source>
        <strain evidence="3">S238N-H82 / ATCC MYA-4686</strain>
    </source>
</reference>
<dbReference type="RefSeq" id="XP_001881106.1">
    <property type="nucleotide sequence ID" value="XM_001881071.1"/>
</dbReference>
<sequence>MLELTKMESAVAPSTLLQPTQAKSTPCSAHCSAVTLYRPPEKIPGLSNTIPNLIAVSSTEFDRWGRNVKVPKLDGEIEHIIQPMTTCFPLLDAPDNWRSFVHPEGALYFFDDSRTIPVLTDGYLYDKHISGFIESYIRRIMEYISSYEITLPSQTVLVLEQRENGKCGYYFADHSHQCIFWLDDFDANSLVYEVKTCPTTSHLGQEIRSQYWLHNELFPHVHDVPGEALRELTDILTHAIGDSLTSQSATVPYSLDVLKDMLALVKDIREQDGPTPGSACVIYRLLGTFYHERYLNLHGEQAARLNREQSIYRERNRSLFIKIMSPFLLYAPENHLRKLLKISVDSLVNQSSWFQFLQKMTDEWKELTLYATVLLNANVAFLAIQSVDNAATNGHRSNAQRASYFSIVTSIGAIILGLLLVRQHHTTLTPSFLVNRSISGLGLETLSVMYSLPYAFLMWGTLAFLAAFSFTCYSSGDKIVMVLISIAWVASCVLLLWTISVSFEDQPYYYSWPARLWWRFAKFIRQQYNAGLERITRPHNKEDASPA</sequence>
<proteinExistence type="predicted"/>
<evidence type="ECO:0000313" key="2">
    <source>
        <dbReference type="EMBL" id="EDR08036.1"/>
    </source>
</evidence>
<feature type="transmembrane region" description="Helical" evidence="1">
    <location>
        <begin position="402"/>
        <end position="421"/>
    </location>
</feature>
<feature type="transmembrane region" description="Helical" evidence="1">
    <location>
        <begin position="456"/>
        <end position="473"/>
    </location>
</feature>
<dbReference type="AlphaFoldDB" id="B0DBP6"/>
<evidence type="ECO:0000256" key="1">
    <source>
        <dbReference type="SAM" id="Phobius"/>
    </source>
</evidence>
<dbReference type="Proteomes" id="UP000001194">
    <property type="component" value="Unassembled WGS sequence"/>
</dbReference>
<organism evidence="3">
    <name type="scientific">Laccaria bicolor (strain S238N-H82 / ATCC MYA-4686)</name>
    <name type="common">Bicoloured deceiver</name>
    <name type="synonym">Laccaria laccata var. bicolor</name>
    <dbReference type="NCBI Taxonomy" id="486041"/>
    <lineage>
        <taxon>Eukaryota</taxon>
        <taxon>Fungi</taxon>
        <taxon>Dikarya</taxon>
        <taxon>Basidiomycota</taxon>
        <taxon>Agaricomycotina</taxon>
        <taxon>Agaricomycetes</taxon>
        <taxon>Agaricomycetidae</taxon>
        <taxon>Agaricales</taxon>
        <taxon>Agaricineae</taxon>
        <taxon>Hydnangiaceae</taxon>
        <taxon>Laccaria</taxon>
    </lineage>
</organism>
<name>B0DBP6_LACBS</name>
<gene>
    <name evidence="2" type="ORF">LACBIDRAFT_297649</name>
</gene>
<dbReference type="InParanoid" id="B0DBP6"/>
<dbReference type="HOGENOM" id="CLU_015091_2_2_1"/>
<keyword evidence="3" id="KW-1185">Reference proteome</keyword>
<keyword evidence="1" id="KW-0812">Transmembrane</keyword>
<evidence type="ECO:0000313" key="3">
    <source>
        <dbReference type="Proteomes" id="UP000001194"/>
    </source>
</evidence>
<feature type="transmembrane region" description="Helical" evidence="1">
    <location>
        <begin position="480"/>
        <end position="503"/>
    </location>
</feature>
<dbReference type="GeneID" id="6076867"/>
<accession>B0DBP6</accession>
<keyword evidence="1" id="KW-0472">Membrane</keyword>
<dbReference type="EMBL" id="DS547102">
    <property type="protein sequence ID" value="EDR08036.1"/>
    <property type="molecule type" value="Genomic_DNA"/>
</dbReference>